<name>A0A497X6G8_9RHOB</name>
<dbReference type="Proteomes" id="UP000269157">
    <property type="component" value="Unassembled WGS sequence"/>
</dbReference>
<accession>A0A497X6G8</accession>
<reference evidence="1 2" key="1">
    <citation type="submission" date="2018-10" db="EMBL/GenBank/DDBJ databases">
        <title>Genomic Encyclopedia of Archaeal and Bacterial Type Strains, Phase II (KMG-II): from individual species to whole genera.</title>
        <authorList>
            <person name="Goeker M."/>
        </authorList>
    </citation>
    <scope>NUCLEOTIDE SEQUENCE [LARGE SCALE GENOMIC DNA]</scope>
    <source>
        <strain evidence="1 2">DSM 29466</strain>
    </source>
</reference>
<sequence length="135" mass="14375">MGLDVLVRSLFSGPVLAGLLALGTMSSAFALEVSKGGVLDCSALIHLYVGEVENLNGGLTAVHVQMFENARRVAGHLPFAPSALRTCKVSKVPEAVDFDPVRFDEGVSTWRAEEGGVFTVSPKKVRQMIREMTGG</sequence>
<dbReference type="EMBL" id="RCCE01000001">
    <property type="protein sequence ID" value="RLJ60701.1"/>
    <property type="molecule type" value="Genomic_DNA"/>
</dbReference>
<proteinExistence type="predicted"/>
<dbReference type="RefSeq" id="WP_121022080.1">
    <property type="nucleotide sequence ID" value="NZ_RCCE01000001.1"/>
</dbReference>
<protein>
    <submittedName>
        <fullName evidence="1">Uncharacterized protein</fullName>
    </submittedName>
</protein>
<dbReference type="AlphaFoldDB" id="A0A497X6G8"/>
<organism evidence="1 2">
    <name type="scientific">Litoreibacter meonggei</name>
    <dbReference type="NCBI Taxonomy" id="1049199"/>
    <lineage>
        <taxon>Bacteria</taxon>
        <taxon>Pseudomonadati</taxon>
        <taxon>Pseudomonadota</taxon>
        <taxon>Alphaproteobacteria</taxon>
        <taxon>Rhodobacterales</taxon>
        <taxon>Roseobacteraceae</taxon>
        <taxon>Litoreibacter</taxon>
    </lineage>
</organism>
<evidence type="ECO:0000313" key="1">
    <source>
        <dbReference type="EMBL" id="RLJ60701.1"/>
    </source>
</evidence>
<keyword evidence="2" id="KW-1185">Reference proteome</keyword>
<comment type="caution">
    <text evidence="1">The sequence shown here is derived from an EMBL/GenBank/DDBJ whole genome shotgun (WGS) entry which is preliminary data.</text>
</comment>
<gene>
    <name evidence="1" type="ORF">BCF46_0904</name>
</gene>
<evidence type="ECO:0000313" key="2">
    <source>
        <dbReference type="Proteomes" id="UP000269157"/>
    </source>
</evidence>